<evidence type="ECO:0000256" key="1">
    <source>
        <dbReference type="ARBA" id="ARBA00000382"/>
    </source>
</evidence>
<evidence type="ECO:0000256" key="11">
    <source>
        <dbReference type="ARBA" id="ARBA00023157"/>
    </source>
</evidence>
<dbReference type="GO" id="GO:0009506">
    <property type="term" value="C:plasmodesma"/>
    <property type="evidence" value="ECO:0007669"/>
    <property type="project" value="UniProtKB-ARBA"/>
</dbReference>
<dbReference type="SMART" id="SM00768">
    <property type="entry name" value="X8"/>
    <property type="match status" value="1"/>
</dbReference>
<dbReference type="EMBL" id="KI392059">
    <property type="protein sequence ID" value="ERN20458.1"/>
    <property type="molecule type" value="Genomic_DNA"/>
</dbReference>
<evidence type="ECO:0000256" key="15">
    <source>
        <dbReference type="SAM" id="MobiDB-lite"/>
    </source>
</evidence>
<dbReference type="GO" id="GO:0005886">
    <property type="term" value="C:plasma membrane"/>
    <property type="evidence" value="ECO:0000318"/>
    <property type="project" value="GO_Central"/>
</dbReference>
<evidence type="ECO:0000256" key="8">
    <source>
        <dbReference type="ARBA" id="ARBA00022801"/>
    </source>
</evidence>
<name>U5DIP7_AMBTC</name>
<gene>
    <name evidence="18" type="ORF">AMTR_s00068p00134210</name>
</gene>
<dbReference type="InterPro" id="IPR017853">
    <property type="entry name" value="GH"/>
</dbReference>
<dbReference type="STRING" id="13333.U5DIP7"/>
<dbReference type="Pfam" id="PF00332">
    <property type="entry name" value="Glyco_hydro_17"/>
    <property type="match status" value="1"/>
</dbReference>
<reference evidence="19" key="1">
    <citation type="journal article" date="2013" name="Science">
        <title>The Amborella genome and the evolution of flowering plants.</title>
        <authorList>
            <consortium name="Amborella Genome Project"/>
        </authorList>
    </citation>
    <scope>NUCLEOTIDE SEQUENCE [LARGE SCALE GENOMIC DNA]</scope>
</reference>
<evidence type="ECO:0000256" key="7">
    <source>
        <dbReference type="ARBA" id="ARBA00022729"/>
    </source>
</evidence>
<keyword evidence="6" id="KW-0336">GPI-anchor</keyword>
<dbReference type="AlphaFoldDB" id="U5DIP7"/>
<keyword evidence="7 16" id="KW-0732">Signal</keyword>
<dbReference type="eggNOG" id="ENOG502QS8U">
    <property type="taxonomic scope" value="Eukaryota"/>
</dbReference>
<feature type="domain" description="X8" evidence="17">
    <location>
        <begin position="366"/>
        <end position="451"/>
    </location>
</feature>
<keyword evidence="10" id="KW-0472">Membrane</keyword>
<feature type="signal peptide" evidence="16">
    <location>
        <begin position="1"/>
        <end position="23"/>
    </location>
</feature>
<dbReference type="KEGG" id="atr:18448874"/>
<evidence type="ECO:0000256" key="13">
    <source>
        <dbReference type="ARBA" id="ARBA00023295"/>
    </source>
</evidence>
<feature type="compositionally biased region" description="Gly residues" evidence="15">
    <location>
        <begin position="458"/>
        <end position="469"/>
    </location>
</feature>
<dbReference type="HOGENOM" id="CLU_024953_3_3_1"/>
<keyword evidence="5" id="KW-1003">Cell membrane</keyword>
<dbReference type="Gramene" id="ERN20458">
    <property type="protein sequence ID" value="ERN20458"/>
    <property type="gene ID" value="AMTR_s00068p00134210"/>
</dbReference>
<dbReference type="EC" id="3.2.1.39" evidence="4"/>
<organism evidence="18 19">
    <name type="scientific">Amborella trichopoda</name>
    <dbReference type="NCBI Taxonomy" id="13333"/>
    <lineage>
        <taxon>Eukaryota</taxon>
        <taxon>Viridiplantae</taxon>
        <taxon>Streptophyta</taxon>
        <taxon>Embryophyta</taxon>
        <taxon>Tracheophyta</taxon>
        <taxon>Spermatophyta</taxon>
        <taxon>Magnoliopsida</taxon>
        <taxon>Amborellales</taxon>
        <taxon>Amborellaceae</taxon>
        <taxon>Amborella</taxon>
    </lineage>
</organism>
<accession>U5DIP7</accession>
<dbReference type="FunFam" id="3.20.20.80:FF:000002">
    <property type="entry name" value="Glucan endo-1,3-beta-glucosidase 3"/>
    <property type="match status" value="1"/>
</dbReference>
<evidence type="ECO:0000256" key="2">
    <source>
        <dbReference type="ARBA" id="ARBA00004609"/>
    </source>
</evidence>
<dbReference type="InterPro" id="IPR012946">
    <property type="entry name" value="X8"/>
</dbReference>
<dbReference type="GO" id="GO:0042973">
    <property type="term" value="F:glucan endo-1,3-beta-D-glucosidase activity"/>
    <property type="evidence" value="ECO:0007669"/>
    <property type="project" value="UniProtKB-EC"/>
</dbReference>
<comment type="similarity">
    <text evidence="3 14">Belongs to the glycosyl hydrolase 17 family.</text>
</comment>
<evidence type="ECO:0000256" key="14">
    <source>
        <dbReference type="RuleBase" id="RU004335"/>
    </source>
</evidence>
<dbReference type="SUPFAM" id="SSF51445">
    <property type="entry name" value="(Trans)glycosidases"/>
    <property type="match status" value="1"/>
</dbReference>
<dbReference type="GO" id="GO:0098552">
    <property type="term" value="C:side of membrane"/>
    <property type="evidence" value="ECO:0007669"/>
    <property type="project" value="UniProtKB-KW"/>
</dbReference>
<keyword evidence="19" id="KW-1185">Reference proteome</keyword>
<evidence type="ECO:0000256" key="5">
    <source>
        <dbReference type="ARBA" id="ARBA00022475"/>
    </source>
</evidence>
<dbReference type="Proteomes" id="UP000017836">
    <property type="component" value="Unassembled WGS sequence"/>
</dbReference>
<dbReference type="InterPro" id="IPR000490">
    <property type="entry name" value="Glyco_hydro_17"/>
</dbReference>
<evidence type="ECO:0000259" key="17">
    <source>
        <dbReference type="SMART" id="SM00768"/>
    </source>
</evidence>
<dbReference type="GO" id="GO:0006952">
    <property type="term" value="P:defense response"/>
    <property type="evidence" value="ECO:0007669"/>
    <property type="project" value="UniProtKB-KW"/>
</dbReference>
<keyword evidence="6" id="KW-0449">Lipoprotein</keyword>
<keyword evidence="8" id="KW-0378">Hydrolase</keyword>
<proteinExistence type="inferred from homology"/>
<protein>
    <recommendedName>
        <fullName evidence="4">glucan endo-1,3-beta-D-glucosidase</fullName>
        <ecNumber evidence="4">3.2.1.39</ecNumber>
    </recommendedName>
</protein>
<dbReference type="FunFam" id="1.20.58.1040:FF:000001">
    <property type="entry name" value="Glucan endo-1,3-beta-glucosidase 4"/>
    <property type="match status" value="1"/>
</dbReference>
<dbReference type="Gene3D" id="3.20.20.80">
    <property type="entry name" value="Glycosidases"/>
    <property type="match status" value="1"/>
</dbReference>
<evidence type="ECO:0000256" key="9">
    <source>
        <dbReference type="ARBA" id="ARBA00022821"/>
    </source>
</evidence>
<evidence type="ECO:0000256" key="10">
    <source>
        <dbReference type="ARBA" id="ARBA00023136"/>
    </source>
</evidence>
<keyword evidence="9" id="KW-0611">Plant defense</keyword>
<evidence type="ECO:0000313" key="19">
    <source>
        <dbReference type="Proteomes" id="UP000017836"/>
    </source>
</evidence>
<evidence type="ECO:0000256" key="6">
    <source>
        <dbReference type="ARBA" id="ARBA00022622"/>
    </source>
</evidence>
<keyword evidence="13" id="KW-0326">Glycosidase</keyword>
<keyword evidence="12" id="KW-0325">Glycoprotein</keyword>
<comment type="subcellular location">
    <subcellularLocation>
        <location evidence="2">Cell membrane</location>
        <topology evidence="2">Lipid-anchor</topology>
        <topology evidence="2">GPI-anchor</topology>
    </subcellularLocation>
</comment>
<keyword evidence="11" id="KW-1015">Disulfide bond</keyword>
<dbReference type="OrthoDB" id="941679at2759"/>
<dbReference type="Gene3D" id="1.20.58.1040">
    <property type="match status" value="1"/>
</dbReference>
<dbReference type="PANTHER" id="PTHR32227">
    <property type="entry name" value="GLUCAN ENDO-1,3-BETA-GLUCOSIDASE BG1-RELATED-RELATED"/>
    <property type="match status" value="1"/>
</dbReference>
<evidence type="ECO:0000256" key="16">
    <source>
        <dbReference type="SAM" id="SignalP"/>
    </source>
</evidence>
<dbReference type="GO" id="GO:0005975">
    <property type="term" value="P:carbohydrate metabolic process"/>
    <property type="evidence" value="ECO:0007669"/>
    <property type="project" value="InterPro"/>
</dbReference>
<evidence type="ECO:0000256" key="3">
    <source>
        <dbReference type="ARBA" id="ARBA00008773"/>
    </source>
</evidence>
<comment type="catalytic activity">
    <reaction evidence="1">
        <text>Hydrolysis of (1-&gt;3)-beta-D-glucosidic linkages in (1-&gt;3)-beta-D-glucans.</text>
        <dbReference type="EC" id="3.2.1.39"/>
    </reaction>
</comment>
<evidence type="ECO:0000313" key="18">
    <source>
        <dbReference type="EMBL" id="ERN20458.1"/>
    </source>
</evidence>
<dbReference type="OMA" id="WGVLFTN"/>
<evidence type="ECO:0000256" key="4">
    <source>
        <dbReference type="ARBA" id="ARBA00012780"/>
    </source>
</evidence>
<dbReference type="InterPro" id="IPR044965">
    <property type="entry name" value="Glyco_hydro_17_plant"/>
</dbReference>
<dbReference type="Pfam" id="PF07983">
    <property type="entry name" value="X8"/>
    <property type="match status" value="1"/>
</dbReference>
<feature type="chain" id="PRO_5004658911" description="glucan endo-1,3-beta-D-glucosidase" evidence="16">
    <location>
        <begin position="24"/>
        <end position="506"/>
    </location>
</feature>
<evidence type="ECO:0000256" key="12">
    <source>
        <dbReference type="ARBA" id="ARBA00023180"/>
    </source>
</evidence>
<sequence>MSPEKWAGTLLLLLIISFSGVSGGFVGVNIGMDLSSSPSAEDIAALLRSEGVTHVRLFDADRKLLAALAGTGIQVTVGIPNTELLRIGQSPSAAAAWVNLNVAAQLPDTNITAIAVGSEVLTSLPNAALILVPALTNIHAALVASALDSQIKVSSPQAMDIVVQFFPPSTASFNRSILPVLSLLLNFLEKTEAPFMLNAYPYYAYSDAKGIYPLEFALFRDLPPAQRIVDPNSDLPYDNLLDAMIDAVYHSMEALNHTHTPIILTESGWPHGGDSSELDATPGNAIIYNTNLINHVRGGGGTPGRPESEVSVFVYEMFDEDLRPGPMSEKSLGVIYPNLTAIYPLQLGSGGALAANPSSALGVSGLYCVATPGADALALKTGLDWACGPGLANCTALQEGQPCYNPNTLENHASYAYNDYYQRSSSSGGTCNFNGTATTTSIDPSYGTCVFTGSSKSSGGGGSSGGGVLGPTTSPGGLSNGSPPRIRVSRSAFLVTFFLALFHHCY</sequence>
<feature type="region of interest" description="Disordered" evidence="15">
    <location>
        <begin position="457"/>
        <end position="483"/>
    </location>
</feature>